<dbReference type="GO" id="GO:0005524">
    <property type="term" value="F:ATP binding"/>
    <property type="evidence" value="ECO:0007669"/>
    <property type="project" value="UniProtKB-KW"/>
</dbReference>
<dbReference type="InterPro" id="IPR015963">
    <property type="entry name" value="Uridylate_kinase_bac"/>
</dbReference>
<feature type="binding site" evidence="11">
    <location>
        <position position="173"/>
    </location>
    <ligand>
        <name>ATP</name>
        <dbReference type="ChEBI" id="CHEBI:30616"/>
    </ligand>
</feature>
<dbReference type="SUPFAM" id="SSF53633">
    <property type="entry name" value="Carbamate kinase-like"/>
    <property type="match status" value="1"/>
</dbReference>
<feature type="binding site" evidence="11">
    <location>
        <position position="176"/>
    </location>
    <ligand>
        <name>ATP</name>
        <dbReference type="ChEBI" id="CHEBI:30616"/>
    </ligand>
</feature>
<evidence type="ECO:0000313" key="13">
    <source>
        <dbReference type="EMBL" id="OIP97485.1"/>
    </source>
</evidence>
<reference evidence="13 14" key="1">
    <citation type="journal article" date="2016" name="Environ. Microbiol.">
        <title>Genomic resolution of a cold subsurface aquifer community provides metabolic insights for novel microbes adapted to high CO concentrations.</title>
        <authorList>
            <person name="Probst A.J."/>
            <person name="Castelle C.J."/>
            <person name="Singh A."/>
            <person name="Brown C.T."/>
            <person name="Anantharaman K."/>
            <person name="Sharon I."/>
            <person name="Hug L.A."/>
            <person name="Burstein D."/>
            <person name="Emerson J.B."/>
            <person name="Thomas B.C."/>
            <person name="Banfield J.F."/>
        </authorList>
    </citation>
    <scope>NUCLEOTIDE SEQUENCE [LARGE SCALE GENOMIC DNA]</scope>
    <source>
        <strain evidence="13">CG2_30_54_11</strain>
    </source>
</reference>
<evidence type="ECO:0000256" key="4">
    <source>
        <dbReference type="ARBA" id="ARBA00022490"/>
    </source>
</evidence>
<proteinExistence type="inferred from homology"/>
<evidence type="ECO:0000256" key="11">
    <source>
        <dbReference type="HAMAP-Rule" id="MF_01220"/>
    </source>
</evidence>
<comment type="subcellular location">
    <subcellularLocation>
        <location evidence="1 11">Cytoplasm</location>
    </subcellularLocation>
</comment>
<dbReference type="GO" id="GO:0044210">
    <property type="term" value="P:'de novo' CTP biosynthetic process"/>
    <property type="evidence" value="ECO:0007669"/>
    <property type="project" value="UniProtKB-UniRule"/>
</dbReference>
<dbReference type="Pfam" id="PF00696">
    <property type="entry name" value="AA_kinase"/>
    <property type="match status" value="1"/>
</dbReference>
<dbReference type="InterPro" id="IPR036393">
    <property type="entry name" value="AceGlu_kinase-like_sf"/>
</dbReference>
<dbReference type="STRING" id="1817892.AUK40_03165"/>
<dbReference type="NCBIfam" id="TIGR02075">
    <property type="entry name" value="pyrH_bact"/>
    <property type="match status" value="1"/>
</dbReference>
<feature type="binding site" evidence="11">
    <location>
        <position position="60"/>
    </location>
    <ligand>
        <name>ATP</name>
        <dbReference type="ChEBI" id="CHEBI:30616"/>
    </ligand>
</feature>
<protein>
    <recommendedName>
        <fullName evidence="11">Uridylate kinase</fullName>
        <shortName evidence="11">UK</shortName>
        <ecNumber evidence="11">2.7.4.22</ecNumber>
    </recommendedName>
    <alternativeName>
        <fullName evidence="11">Uridine monophosphate kinase</fullName>
        <shortName evidence="11">UMP kinase</shortName>
        <shortName evidence="11">UMPK</shortName>
    </alternativeName>
</protein>
<dbReference type="EMBL" id="MNZT01000054">
    <property type="protein sequence ID" value="OIP97485.1"/>
    <property type="molecule type" value="Genomic_DNA"/>
</dbReference>
<comment type="caution">
    <text evidence="13">The sequence shown here is derived from an EMBL/GenBank/DDBJ whole genome shotgun (WGS) entry which is preliminary data.</text>
</comment>
<comment type="caution">
    <text evidence="11">Lacks conserved residue(s) required for the propagation of feature annotation.</text>
</comment>
<name>A0A1J5IK36_9BACT</name>
<comment type="function">
    <text evidence="11">Catalyzes the reversible phosphorylation of UMP to UDP.</text>
</comment>
<comment type="activity regulation">
    <text evidence="11">Inhibited by UTP.</text>
</comment>
<feature type="domain" description="Aspartate/glutamate/uridylate kinase" evidence="12">
    <location>
        <begin position="12"/>
        <end position="221"/>
    </location>
</feature>
<dbReference type="PANTHER" id="PTHR42833:SF4">
    <property type="entry name" value="URIDYLATE KINASE PUMPKIN, CHLOROPLASTIC"/>
    <property type="match status" value="1"/>
</dbReference>
<evidence type="ECO:0000313" key="14">
    <source>
        <dbReference type="Proteomes" id="UP000183245"/>
    </source>
</evidence>
<evidence type="ECO:0000256" key="2">
    <source>
        <dbReference type="ARBA" id="ARBA00004791"/>
    </source>
</evidence>
<feature type="binding site" evidence="11">
    <location>
        <position position="167"/>
    </location>
    <ligand>
        <name>ATP</name>
        <dbReference type="ChEBI" id="CHEBI:30616"/>
    </ligand>
</feature>
<keyword evidence="6 11" id="KW-0547">Nucleotide-binding</keyword>
<dbReference type="CDD" id="cd04254">
    <property type="entry name" value="AAK_UMPK-PyrH-Ec"/>
    <property type="match status" value="1"/>
</dbReference>
<dbReference type="InterPro" id="IPR001048">
    <property type="entry name" value="Asp/Glu/Uridylate_kinase"/>
</dbReference>
<comment type="pathway">
    <text evidence="2 11">Pyrimidine metabolism; CTP biosynthesis via de novo pathway; UDP from UMP (UMPK route): step 1/1.</text>
</comment>
<keyword evidence="9 11" id="KW-0665">Pyrimidine biosynthesis</keyword>
<evidence type="ECO:0000256" key="1">
    <source>
        <dbReference type="ARBA" id="ARBA00004496"/>
    </source>
</evidence>
<dbReference type="FunFam" id="3.40.1160.10:FF:000001">
    <property type="entry name" value="Uridylate kinase"/>
    <property type="match status" value="1"/>
</dbReference>
<comment type="catalytic activity">
    <reaction evidence="10 11">
        <text>UMP + ATP = UDP + ADP</text>
        <dbReference type="Rhea" id="RHEA:24400"/>
        <dbReference type="ChEBI" id="CHEBI:30616"/>
        <dbReference type="ChEBI" id="CHEBI:57865"/>
        <dbReference type="ChEBI" id="CHEBI:58223"/>
        <dbReference type="ChEBI" id="CHEBI:456216"/>
        <dbReference type="EC" id="2.7.4.22"/>
    </reaction>
</comment>
<feature type="binding site" evidence="11">
    <location>
        <position position="64"/>
    </location>
    <ligand>
        <name>ATP</name>
        <dbReference type="ChEBI" id="CHEBI:30616"/>
    </ligand>
</feature>
<dbReference type="Proteomes" id="UP000183245">
    <property type="component" value="Unassembled WGS sequence"/>
</dbReference>
<keyword evidence="8 11" id="KW-0067">ATP-binding</keyword>
<keyword evidence="7 11" id="KW-0418">Kinase</keyword>
<dbReference type="AlphaFoldDB" id="A0A1J5IK36"/>
<dbReference type="Gene3D" id="3.40.1160.10">
    <property type="entry name" value="Acetylglutamate kinase-like"/>
    <property type="match status" value="1"/>
</dbReference>
<dbReference type="GO" id="GO:0033862">
    <property type="term" value="F:UMP kinase activity"/>
    <property type="evidence" value="ECO:0007669"/>
    <property type="project" value="UniProtKB-EC"/>
</dbReference>
<accession>A0A1J5IK36</accession>
<feature type="binding site" evidence="11">
    <location>
        <begin position="140"/>
        <end position="147"/>
    </location>
    <ligand>
        <name>UMP</name>
        <dbReference type="ChEBI" id="CHEBI:57865"/>
    </ligand>
</feature>
<dbReference type="GO" id="GO:0005737">
    <property type="term" value="C:cytoplasm"/>
    <property type="evidence" value="ECO:0007669"/>
    <property type="project" value="UniProtKB-SubCell"/>
</dbReference>
<comment type="subunit">
    <text evidence="11">Homohexamer.</text>
</comment>
<feature type="binding site" evidence="11">
    <location>
        <position position="59"/>
    </location>
    <ligand>
        <name>UMP</name>
        <dbReference type="ChEBI" id="CHEBI:57865"/>
    </ligand>
</feature>
<dbReference type="EC" id="2.7.4.22" evidence="11"/>
<dbReference type="InterPro" id="IPR011817">
    <property type="entry name" value="Uridylate_kinase"/>
</dbReference>
<sequence length="242" mass="26437">MTAQEQPELKYKRILLKLGGESLMGRRSHGVDPEATLRIAREISEIQAMGAEIAIVVGGGNIFRGMAAAAKGMDRGTADYMGMLATLMNALALHDAFSKIHVPVRVQSAINAPQVAEPYIRQKAIRHMEKGRIVILASGVGSPYFTTDTAAALRAVEIGAEAILKATKVDGIYTKDPKKHADAIKYHKVSYDQALKDKLRVMDMTAFAMCRDNHMPVIVFDFFTPGNLKKVVHGKKIGTVVY</sequence>
<evidence type="ECO:0000256" key="3">
    <source>
        <dbReference type="ARBA" id="ARBA00007614"/>
    </source>
</evidence>
<evidence type="ECO:0000256" key="6">
    <source>
        <dbReference type="ARBA" id="ARBA00022741"/>
    </source>
</evidence>
<evidence type="ECO:0000259" key="12">
    <source>
        <dbReference type="Pfam" id="PF00696"/>
    </source>
</evidence>
<organism evidence="13 14">
    <name type="scientific">Candidatus Wirthbacteria bacterium CG2_30_54_11</name>
    <dbReference type="NCBI Taxonomy" id="1817892"/>
    <lineage>
        <taxon>Bacteria</taxon>
        <taxon>Candidatus Wirthbacteria</taxon>
    </lineage>
</organism>
<dbReference type="HAMAP" id="MF_01220_B">
    <property type="entry name" value="PyrH_B"/>
    <property type="match status" value="1"/>
</dbReference>
<feature type="binding site" evidence="11">
    <location>
        <begin position="17"/>
        <end position="20"/>
    </location>
    <ligand>
        <name>ATP</name>
        <dbReference type="ChEBI" id="CHEBI:30616"/>
    </ligand>
</feature>
<evidence type="ECO:0000256" key="5">
    <source>
        <dbReference type="ARBA" id="ARBA00022679"/>
    </source>
</evidence>
<feature type="binding site" evidence="11">
    <location>
        <position position="79"/>
    </location>
    <ligand>
        <name>UMP</name>
        <dbReference type="ChEBI" id="CHEBI:57865"/>
    </ligand>
</feature>
<evidence type="ECO:0000256" key="7">
    <source>
        <dbReference type="ARBA" id="ARBA00022777"/>
    </source>
</evidence>
<dbReference type="PIRSF" id="PIRSF005650">
    <property type="entry name" value="Uridylate_kin"/>
    <property type="match status" value="1"/>
</dbReference>
<dbReference type="PANTHER" id="PTHR42833">
    <property type="entry name" value="URIDYLATE KINASE"/>
    <property type="match status" value="1"/>
</dbReference>
<dbReference type="UniPathway" id="UPA00159">
    <property type="reaction ID" value="UER00275"/>
</dbReference>
<evidence type="ECO:0000256" key="9">
    <source>
        <dbReference type="ARBA" id="ARBA00022975"/>
    </source>
</evidence>
<dbReference type="GO" id="GO:0006225">
    <property type="term" value="P:UDP biosynthetic process"/>
    <property type="evidence" value="ECO:0007669"/>
    <property type="project" value="TreeGrafter"/>
</dbReference>
<evidence type="ECO:0000256" key="8">
    <source>
        <dbReference type="ARBA" id="ARBA00022840"/>
    </source>
</evidence>
<comment type="similarity">
    <text evidence="3 11">Belongs to the UMP kinase family.</text>
</comment>
<gene>
    <name evidence="11" type="primary">pyrH</name>
    <name evidence="13" type="ORF">AUK40_03165</name>
</gene>
<keyword evidence="4 11" id="KW-0963">Cytoplasm</keyword>
<keyword evidence="5 11" id="KW-0808">Transferase</keyword>
<evidence type="ECO:0000256" key="10">
    <source>
        <dbReference type="ARBA" id="ARBA00047767"/>
    </source>
</evidence>